<protein>
    <recommendedName>
        <fullName evidence="3">C2H2-type domain-containing protein</fullName>
    </recommendedName>
</protein>
<dbReference type="EMBL" id="JBJQND010000001">
    <property type="protein sequence ID" value="KAL3888183.1"/>
    <property type="molecule type" value="Genomic_DNA"/>
</dbReference>
<keyword evidence="2" id="KW-1185">Reference proteome</keyword>
<accession>A0ABD3XS00</accession>
<gene>
    <name evidence="1" type="ORF">ACJMK2_000562</name>
</gene>
<organism evidence="1 2">
    <name type="scientific">Sinanodonta woodiana</name>
    <name type="common">Chinese pond mussel</name>
    <name type="synonym">Anodonta woodiana</name>
    <dbReference type="NCBI Taxonomy" id="1069815"/>
    <lineage>
        <taxon>Eukaryota</taxon>
        <taxon>Metazoa</taxon>
        <taxon>Spiralia</taxon>
        <taxon>Lophotrochozoa</taxon>
        <taxon>Mollusca</taxon>
        <taxon>Bivalvia</taxon>
        <taxon>Autobranchia</taxon>
        <taxon>Heteroconchia</taxon>
        <taxon>Palaeoheterodonta</taxon>
        <taxon>Unionida</taxon>
        <taxon>Unionoidea</taxon>
        <taxon>Unionidae</taxon>
        <taxon>Unioninae</taxon>
        <taxon>Sinanodonta</taxon>
    </lineage>
</organism>
<evidence type="ECO:0000313" key="2">
    <source>
        <dbReference type="Proteomes" id="UP001634394"/>
    </source>
</evidence>
<comment type="caution">
    <text evidence="1">The sequence shown here is derived from an EMBL/GenBank/DDBJ whole genome shotgun (WGS) entry which is preliminary data.</text>
</comment>
<evidence type="ECO:0008006" key="3">
    <source>
        <dbReference type="Google" id="ProtNLM"/>
    </source>
</evidence>
<name>A0ABD3XS00_SINWO</name>
<dbReference type="Proteomes" id="UP001634394">
    <property type="component" value="Unassembled WGS sequence"/>
</dbReference>
<reference evidence="1 2" key="1">
    <citation type="submission" date="2024-11" db="EMBL/GenBank/DDBJ databases">
        <title>Chromosome-level genome assembly of the freshwater bivalve Anodonta woodiana.</title>
        <authorList>
            <person name="Chen X."/>
        </authorList>
    </citation>
    <scope>NUCLEOTIDE SEQUENCE [LARGE SCALE GENOMIC DNA]</scope>
    <source>
        <strain evidence="1">MN2024</strain>
        <tissue evidence="1">Gills</tissue>
    </source>
</reference>
<sequence length="130" mass="14410">MAGDFVTPIFRRMMHTTQTPCCQCKALLTSDIHANHHGCVWVCSGCSHGFSIDMLALVHGGVGHDGHFLQEENGTNSCHAWCSEVNVRTVLGQSLKLAQEIAKFPQHCMNVDRRLAYYSTFDAESWDAAL</sequence>
<proteinExistence type="predicted"/>
<evidence type="ECO:0000313" key="1">
    <source>
        <dbReference type="EMBL" id="KAL3888183.1"/>
    </source>
</evidence>
<dbReference type="AlphaFoldDB" id="A0ABD3XS00"/>